<keyword evidence="2" id="KW-0378">Hydrolase</keyword>
<dbReference type="InterPro" id="IPR006148">
    <property type="entry name" value="Glc/Gal-6P_isomerase"/>
</dbReference>
<comment type="caution">
    <text evidence="2">The sequence shown here is derived from an EMBL/GenBank/DDBJ whole genome shotgun (WGS) entry which is preliminary data.</text>
</comment>
<dbReference type="CDD" id="cd01399">
    <property type="entry name" value="GlcN6P_deaminase"/>
    <property type="match status" value="1"/>
</dbReference>
<accession>A0A9X0QI09</accession>
<dbReference type="Gene3D" id="3.40.50.1360">
    <property type="match status" value="1"/>
</dbReference>
<dbReference type="InterPro" id="IPR037171">
    <property type="entry name" value="NagB/RpiA_transferase-like"/>
</dbReference>
<dbReference type="GO" id="GO:0006046">
    <property type="term" value="P:N-acetylglucosamine catabolic process"/>
    <property type="evidence" value="ECO:0007669"/>
    <property type="project" value="TreeGrafter"/>
</dbReference>
<dbReference type="InterPro" id="IPR004547">
    <property type="entry name" value="Glucosamine6P_isomerase"/>
</dbReference>
<dbReference type="GO" id="GO:0019262">
    <property type="term" value="P:N-acetylneuraminate catabolic process"/>
    <property type="evidence" value="ECO:0007669"/>
    <property type="project" value="TreeGrafter"/>
</dbReference>
<dbReference type="GO" id="GO:0006043">
    <property type="term" value="P:glucosamine catabolic process"/>
    <property type="evidence" value="ECO:0007669"/>
    <property type="project" value="TreeGrafter"/>
</dbReference>
<dbReference type="GO" id="GO:0042802">
    <property type="term" value="F:identical protein binding"/>
    <property type="evidence" value="ECO:0007669"/>
    <property type="project" value="TreeGrafter"/>
</dbReference>
<evidence type="ECO:0000313" key="2">
    <source>
        <dbReference type="EMBL" id="MBB5330695.1"/>
    </source>
</evidence>
<dbReference type="PANTHER" id="PTHR11280">
    <property type="entry name" value="GLUCOSAMINE-6-PHOSPHATE ISOMERASE"/>
    <property type="match status" value="1"/>
</dbReference>
<proteinExistence type="predicted"/>
<evidence type="ECO:0000313" key="3">
    <source>
        <dbReference type="Proteomes" id="UP000535182"/>
    </source>
</evidence>
<dbReference type="EC" id="3.5.99.6" evidence="2"/>
<sequence length="253" mass="27787">MKVHVAKSRAELGRFAAGEISAALREGLRIKTHLRLILAAAPSQSDMLAALRQEPKIDWTRITAFHMDEYIGLPADAPQGFANWLKREFVGHLPFARFEPIDPGNNPEAACKRYAALLAEDPVDVVLLGIGTNGHLAFNDPPADLDDPLPVKVVTLDTMCREQQVLDGCFPTLDAVPHRAVTLTIPTLLAGCELFCCVLGRHKSAAVRDALEAPISGDCPATALRTHPRCTLYLDHESSSMREIYEHDNHNRT</sequence>
<dbReference type="AlphaFoldDB" id="A0A9X0QI09"/>
<feature type="domain" description="Glucosamine/galactosamine-6-phosphate isomerase" evidence="1">
    <location>
        <begin position="8"/>
        <end position="226"/>
    </location>
</feature>
<dbReference type="GO" id="GO:0004342">
    <property type="term" value="F:glucosamine-6-phosphate deaminase activity"/>
    <property type="evidence" value="ECO:0007669"/>
    <property type="project" value="UniProtKB-EC"/>
</dbReference>
<dbReference type="GO" id="GO:0005737">
    <property type="term" value="C:cytoplasm"/>
    <property type="evidence" value="ECO:0007669"/>
    <property type="project" value="TreeGrafter"/>
</dbReference>
<dbReference type="SUPFAM" id="SSF100950">
    <property type="entry name" value="NagB/RpiA/CoA transferase-like"/>
    <property type="match status" value="1"/>
</dbReference>
<dbReference type="Pfam" id="PF01182">
    <property type="entry name" value="Glucosamine_iso"/>
    <property type="match status" value="1"/>
</dbReference>
<protein>
    <submittedName>
        <fullName evidence="2">Glucosamine-6-phosphate deaminase</fullName>
        <ecNumber evidence="2">3.5.99.6</ecNumber>
    </submittedName>
</protein>
<evidence type="ECO:0000259" key="1">
    <source>
        <dbReference type="Pfam" id="PF01182"/>
    </source>
</evidence>
<gene>
    <name evidence="2" type="ORF">HDF14_004331</name>
</gene>
<dbReference type="RefSeq" id="WP_260698448.1">
    <property type="nucleotide sequence ID" value="NZ_JACHEB010000011.1"/>
</dbReference>
<name>A0A9X0QI09_9BACT</name>
<dbReference type="PANTHER" id="PTHR11280:SF6">
    <property type="entry name" value="GLUCOSAMINE-6-PHOSPHATE ISOMERASE NAGB"/>
    <property type="match status" value="1"/>
</dbReference>
<dbReference type="EMBL" id="JACHEB010000011">
    <property type="protein sequence ID" value="MBB5330695.1"/>
    <property type="molecule type" value="Genomic_DNA"/>
</dbReference>
<reference evidence="2 3" key="1">
    <citation type="submission" date="2020-08" db="EMBL/GenBank/DDBJ databases">
        <title>Genomic Encyclopedia of Type Strains, Phase IV (KMG-V): Genome sequencing to study the core and pangenomes of soil and plant-associated prokaryotes.</title>
        <authorList>
            <person name="Whitman W."/>
        </authorList>
    </citation>
    <scope>NUCLEOTIDE SEQUENCE [LARGE SCALE GENOMIC DNA]</scope>
    <source>
        <strain evidence="2 3">X5P2</strain>
    </source>
</reference>
<keyword evidence="3" id="KW-1185">Reference proteome</keyword>
<dbReference type="GO" id="GO:0005975">
    <property type="term" value="P:carbohydrate metabolic process"/>
    <property type="evidence" value="ECO:0007669"/>
    <property type="project" value="InterPro"/>
</dbReference>
<organism evidence="2 3">
    <name type="scientific">Tunturiibacter gelidiferens</name>
    <dbReference type="NCBI Taxonomy" id="3069689"/>
    <lineage>
        <taxon>Bacteria</taxon>
        <taxon>Pseudomonadati</taxon>
        <taxon>Acidobacteriota</taxon>
        <taxon>Terriglobia</taxon>
        <taxon>Terriglobales</taxon>
        <taxon>Acidobacteriaceae</taxon>
        <taxon>Tunturiibacter</taxon>
    </lineage>
</organism>
<dbReference type="Proteomes" id="UP000535182">
    <property type="component" value="Unassembled WGS sequence"/>
</dbReference>